<comment type="caution">
    <text evidence="3">The sequence shown here is derived from an EMBL/GenBank/DDBJ whole genome shotgun (WGS) entry which is preliminary data.</text>
</comment>
<dbReference type="Proteomes" id="UP000654075">
    <property type="component" value="Unassembled WGS sequence"/>
</dbReference>
<evidence type="ECO:0000313" key="3">
    <source>
        <dbReference type="EMBL" id="CAE8618330.1"/>
    </source>
</evidence>
<accession>A0A813G0D7</accession>
<keyword evidence="2" id="KW-0812">Transmembrane</keyword>
<gene>
    <name evidence="3" type="ORF">PGLA1383_LOCUS35960</name>
</gene>
<feature type="transmembrane region" description="Helical" evidence="2">
    <location>
        <begin position="81"/>
        <end position="102"/>
    </location>
</feature>
<protein>
    <submittedName>
        <fullName evidence="3">Uncharacterized protein</fullName>
    </submittedName>
</protein>
<keyword evidence="2" id="KW-0472">Membrane</keyword>
<sequence>MTEGAFIMTASDTARHARRGSGQSDEKAELEVITSQDLEDDQNSSDGLGPAGVVMMVVIGMFCALAPRLGWNSSAYGVDHFAYAFMITLALTGITVLVRGGFRTASPVRATALPAAAPSDRGSPGRQATPTARRSPAKVQEEQAEDALWNTDWTDPAERGEVAEQLKAAAPKRLVEVFELNDTPTWLARLQLRREQAHRAGKNKLVQKIDKEIADAVKANAISPQHLSASQPSQVAAPAQADSTPRDDDDIWSMDWTALSPTACEQ</sequence>
<organism evidence="3 4">
    <name type="scientific">Polarella glacialis</name>
    <name type="common">Dinoflagellate</name>
    <dbReference type="NCBI Taxonomy" id="89957"/>
    <lineage>
        <taxon>Eukaryota</taxon>
        <taxon>Sar</taxon>
        <taxon>Alveolata</taxon>
        <taxon>Dinophyceae</taxon>
        <taxon>Suessiales</taxon>
        <taxon>Suessiaceae</taxon>
        <taxon>Polarella</taxon>
    </lineage>
</organism>
<dbReference type="AlphaFoldDB" id="A0A813G0D7"/>
<dbReference type="EMBL" id="CAJNNV010026487">
    <property type="protein sequence ID" value="CAE8618330.1"/>
    <property type="molecule type" value="Genomic_DNA"/>
</dbReference>
<feature type="transmembrane region" description="Helical" evidence="2">
    <location>
        <begin position="48"/>
        <end position="69"/>
    </location>
</feature>
<evidence type="ECO:0000256" key="1">
    <source>
        <dbReference type="SAM" id="MobiDB-lite"/>
    </source>
</evidence>
<dbReference type="OrthoDB" id="432909at2759"/>
<reference evidence="3" key="1">
    <citation type="submission" date="2021-02" db="EMBL/GenBank/DDBJ databases">
        <authorList>
            <person name="Dougan E. K."/>
            <person name="Rhodes N."/>
            <person name="Thang M."/>
            <person name="Chan C."/>
        </authorList>
    </citation>
    <scope>NUCLEOTIDE SEQUENCE</scope>
</reference>
<evidence type="ECO:0000256" key="2">
    <source>
        <dbReference type="SAM" id="Phobius"/>
    </source>
</evidence>
<keyword evidence="2" id="KW-1133">Transmembrane helix</keyword>
<feature type="compositionally biased region" description="Low complexity" evidence="1">
    <location>
        <begin position="228"/>
        <end position="241"/>
    </location>
</feature>
<evidence type="ECO:0000313" key="4">
    <source>
        <dbReference type="Proteomes" id="UP000654075"/>
    </source>
</evidence>
<keyword evidence="4" id="KW-1185">Reference proteome</keyword>
<proteinExistence type="predicted"/>
<feature type="region of interest" description="Disordered" evidence="1">
    <location>
        <begin position="224"/>
        <end position="266"/>
    </location>
</feature>
<feature type="region of interest" description="Disordered" evidence="1">
    <location>
        <begin position="113"/>
        <end position="145"/>
    </location>
</feature>
<name>A0A813G0D7_POLGL</name>